<dbReference type="AlphaFoldDB" id="Q63984"/>
<feature type="non-terminal residue" evidence="2">
    <location>
        <position position="55"/>
    </location>
</feature>
<feature type="region of interest" description="Disordered" evidence="1">
    <location>
        <begin position="31"/>
        <end position="55"/>
    </location>
</feature>
<proteinExistence type="predicted"/>
<accession>Q63984</accession>
<organism evidence="2">
    <name type="scientific">Mus sp</name>
    <dbReference type="NCBI Taxonomy" id="10095"/>
    <lineage>
        <taxon>Eukaryota</taxon>
        <taxon>Metazoa</taxon>
        <taxon>Chordata</taxon>
        <taxon>Craniata</taxon>
        <taxon>Vertebrata</taxon>
        <taxon>Euteleostomi</taxon>
        <taxon>Mammalia</taxon>
        <taxon>Eutheria</taxon>
        <taxon>Euarchontoglires</taxon>
        <taxon>Glires</taxon>
        <taxon>Rodentia</taxon>
        <taxon>Myomorpha</taxon>
        <taxon>Muroidea</taxon>
        <taxon>Muridae</taxon>
        <taxon>Murinae</taxon>
        <taxon>Mus</taxon>
    </lineage>
</organism>
<gene>
    <name evidence="2" type="primary">orf 3' of Nf-1</name>
</gene>
<sequence>ESTHRRKSLGGLMVPSVPFAGHFVPSLWTHTEAEHHHGSSSEPSFFLQGIQKENM</sequence>
<dbReference type="EMBL" id="S71228">
    <property type="protein sequence ID" value="AAB31328.1"/>
    <property type="molecule type" value="Genomic_DNA"/>
</dbReference>
<evidence type="ECO:0000313" key="2">
    <source>
        <dbReference type="EMBL" id="AAB31328.1"/>
    </source>
</evidence>
<reference evidence="2" key="1">
    <citation type="journal article" date="1994" name="Oncogene">
        <title>Exon amplification from complete libraries of genomic DNA using a novel phage vector with automatic plasmid excision facility: application to the mouse neurofibromatosis-1 locus.</title>
        <authorList>
            <person name="Nehls M."/>
            <person name="Pfeifer D."/>
            <person name="Boehm T."/>
        </authorList>
    </citation>
    <scope>NUCLEOTIDE SEQUENCE</scope>
</reference>
<protein>
    <submittedName>
        <fullName evidence="2">Orf 3' of Nf-1 protein</fullName>
    </submittedName>
</protein>
<name>Q63984_9MURI</name>
<evidence type="ECO:0000256" key="1">
    <source>
        <dbReference type="SAM" id="MobiDB-lite"/>
    </source>
</evidence>